<protein>
    <recommendedName>
        <fullName evidence="1">DUF4382 domain-containing protein</fullName>
    </recommendedName>
</protein>
<dbReference type="Pfam" id="PF14321">
    <property type="entry name" value="DUF4382"/>
    <property type="match status" value="1"/>
</dbReference>
<dbReference type="PROSITE" id="PS51257">
    <property type="entry name" value="PROKAR_LIPOPROTEIN"/>
    <property type="match status" value="1"/>
</dbReference>
<evidence type="ECO:0000259" key="1">
    <source>
        <dbReference type="Pfam" id="PF14321"/>
    </source>
</evidence>
<dbReference type="Gene3D" id="2.60.40.1120">
    <property type="entry name" value="Carboxypeptidase-like, regulatory domain"/>
    <property type="match status" value="1"/>
</dbReference>
<reference evidence="2" key="1">
    <citation type="submission" date="2016-10" db="EMBL/GenBank/DDBJ databases">
        <title>Sequence of Gallionella enrichment culture.</title>
        <authorList>
            <person name="Poehlein A."/>
            <person name="Muehling M."/>
            <person name="Daniel R."/>
        </authorList>
    </citation>
    <scope>NUCLEOTIDE SEQUENCE</scope>
</reference>
<name>A0A1J5SDI7_9ZZZZ</name>
<organism evidence="2">
    <name type="scientific">mine drainage metagenome</name>
    <dbReference type="NCBI Taxonomy" id="410659"/>
    <lineage>
        <taxon>unclassified sequences</taxon>
        <taxon>metagenomes</taxon>
        <taxon>ecological metagenomes</taxon>
    </lineage>
</organism>
<sequence length="396" mass="40615">MKKPDYHSRSRPLTWLMASLLAVLVAGCGGGSSAPAPGTLGVSLTDAPACGYDAVNVTVNKVRVHQSASAPDTAAGWTDITLNPPRKINLLSLNNGALDSLGETPLAAGQYTQLRLVLDPNTGSGLANSVVPTRGVETPLVTPSAMQSGIKLINQFNVASGQRVDLVLDFDACKSIVLNGAGVYMLKPVIRISPFALNGIDGFVDPALLTSNVLVTAQQGGVVAQTTAPNATTGEFFLARVAPGNYDVVITADGRATAVIATVPVTTSTSVVNISTSGVPITLPLSATHMISGTVTLNPVSSTAVAYTMAQQAVSTIPVVTVKSQAADLSSGVYSLTLPIGAPQFATYGALPLTFANGTYTVGQYTDAASATGYTTQSIMVNISAANFMQNFTLIP</sequence>
<gene>
    <name evidence="2" type="ORF">GALL_197140</name>
</gene>
<dbReference type="EMBL" id="MLJW01000121">
    <property type="protein sequence ID" value="OIQ98285.1"/>
    <property type="molecule type" value="Genomic_DNA"/>
</dbReference>
<comment type="caution">
    <text evidence="2">The sequence shown here is derived from an EMBL/GenBank/DDBJ whole genome shotgun (WGS) entry which is preliminary data.</text>
</comment>
<accession>A0A1J5SDI7</accession>
<evidence type="ECO:0000313" key="2">
    <source>
        <dbReference type="EMBL" id="OIQ98285.1"/>
    </source>
</evidence>
<feature type="domain" description="DUF4382" evidence="1">
    <location>
        <begin position="38"/>
        <end position="188"/>
    </location>
</feature>
<dbReference type="AlphaFoldDB" id="A0A1J5SDI7"/>
<dbReference type="InterPro" id="IPR025491">
    <property type="entry name" value="DUF4382"/>
</dbReference>
<proteinExistence type="predicted"/>